<feature type="signal peptide" evidence="3">
    <location>
        <begin position="1"/>
        <end position="29"/>
    </location>
</feature>
<dbReference type="SUPFAM" id="SSF69360">
    <property type="entry name" value="Cell wall binding repeat"/>
    <property type="match status" value="1"/>
</dbReference>
<feature type="chain" id="PRO_5039494073" evidence="3">
    <location>
        <begin position="30"/>
        <end position="745"/>
    </location>
</feature>
<name>A0A2S7F7W5_CLOBU</name>
<evidence type="ECO:0000259" key="4">
    <source>
        <dbReference type="Pfam" id="PF12733"/>
    </source>
</evidence>
<feature type="repeat" description="Cell wall-binding" evidence="2">
    <location>
        <begin position="567"/>
        <end position="586"/>
    </location>
</feature>
<dbReference type="Pfam" id="PF01473">
    <property type="entry name" value="Choline_bind_1"/>
    <property type="match status" value="2"/>
</dbReference>
<dbReference type="EMBL" id="LRDH01000125">
    <property type="protein sequence ID" value="PPV13200.1"/>
    <property type="molecule type" value="Genomic_DNA"/>
</dbReference>
<dbReference type="Pfam" id="PF19127">
    <property type="entry name" value="Choline_bind_3"/>
    <property type="match status" value="2"/>
</dbReference>
<evidence type="ECO:0000256" key="1">
    <source>
        <dbReference type="ARBA" id="ARBA00022737"/>
    </source>
</evidence>
<dbReference type="Proteomes" id="UP000238081">
    <property type="component" value="Unassembled WGS sequence"/>
</dbReference>
<dbReference type="Pfam" id="PF12733">
    <property type="entry name" value="Cadherin-like"/>
    <property type="match status" value="3"/>
</dbReference>
<feature type="repeat" description="Cell wall-binding" evidence="2">
    <location>
        <begin position="588"/>
        <end position="607"/>
    </location>
</feature>
<protein>
    <submittedName>
        <fullName evidence="5">Cell wall-binding protein</fullName>
    </submittedName>
</protein>
<dbReference type="PANTHER" id="PTHR14776:SF1">
    <property type="entry name" value="CADHERIN-LIKE AND PC-ESTERASE DOMAIN-CONTAINING PROTEIN 1"/>
    <property type="match status" value="1"/>
</dbReference>
<sequence>MRAKFNFKRVFAYLLIFAMTFSFVQMGQANPVKAATSGSKEVNDSFKFIIGDASSGTTKDVDMDYSGDLVLRSVTLSQTYTIMPQAGYNIESVKSSSDKMKITKAVSGTTNTFTIGTIKDYSNFKLTVKVKNSSGEINSYDIRVEFNIDSSLEFNKLRITVDNDDPVTLTYTQCDSEGIYYYEESNPEAKKAKIEMFDNSNNAMSFKVNGGSNKIVNLVGGDNTIELTVTSAGYSKVYTLVITKKGVAKLKSLVPSTGSLSPSFNSDTTEYTVTVPTTQETIAFTPTAVDNSSTIKVKKITVASGKKSQDIKLDEGENEIPIVVTNKDGDVTTYTVTVTRTEKFRSANLKSLKLTSGTLSPTFNKGVYQYTTIVENTVSSVGVTPVAEDANATIEVNGKEIPSGATSPYINLDEGGNVINVTVTDSKGNDNTYVIMITRKYSKNNVNLSSLSVTDGIFSPKFDPEIYAYSVKVPRNIEEVRIKFETQNEKSKVTINGVEYKSGQQSDKIKLDLGANTVVVKVVSEDNKSAVNYTLSIIRDKVQGTLNEWVLVGGEWMYYDGDGIPAKNRWVKYDNQWYHVDVNGYMNKDGWLFDGGKWYYLDPNGIMLYGWIKNTGFWYYLRESGEMVEDSWTMLDGNWYFFNQYGQMQTGWTLYKGKWYYLDDHGVMQKGWITYDKNKYYLDDDGTMRTGWLYNGKVWYYFESSGRMVTGWQTIGNRSYYFDSKGAMKTGMLFLDGRWINLDSL</sequence>
<keyword evidence="3" id="KW-0732">Signal</keyword>
<feature type="repeat" description="Cell wall-binding" evidence="2">
    <location>
        <begin position="689"/>
        <end position="708"/>
    </location>
</feature>
<accession>A0A2S7F7W5</accession>
<dbReference type="InterPro" id="IPR018337">
    <property type="entry name" value="Cell_wall/Cho-bd_repeat"/>
</dbReference>
<feature type="domain" description="Cadherin-like beta-sandwich-like" evidence="4">
    <location>
        <begin position="260"/>
        <end position="340"/>
    </location>
</feature>
<feature type="domain" description="Cadherin-like beta-sandwich-like" evidence="4">
    <location>
        <begin position="350"/>
        <end position="440"/>
    </location>
</feature>
<evidence type="ECO:0000256" key="3">
    <source>
        <dbReference type="SAM" id="SignalP"/>
    </source>
</evidence>
<evidence type="ECO:0000313" key="5">
    <source>
        <dbReference type="EMBL" id="PPV13200.1"/>
    </source>
</evidence>
<comment type="caution">
    <text evidence="5">The sequence shown here is derived from an EMBL/GenBank/DDBJ whole genome shotgun (WGS) entry which is preliminary data.</text>
</comment>
<proteinExistence type="predicted"/>
<dbReference type="PROSITE" id="PS51170">
    <property type="entry name" value="CW"/>
    <property type="match status" value="6"/>
</dbReference>
<feature type="repeat" description="Cell wall-binding" evidence="2">
    <location>
        <begin position="709"/>
        <end position="728"/>
    </location>
</feature>
<dbReference type="InterPro" id="IPR025883">
    <property type="entry name" value="Cadherin-like_domain"/>
</dbReference>
<feature type="repeat" description="Cell wall-binding" evidence="2">
    <location>
        <begin position="669"/>
        <end position="688"/>
    </location>
</feature>
<dbReference type="AlphaFoldDB" id="A0A2S7F7W5"/>
<dbReference type="Gene3D" id="2.10.270.10">
    <property type="entry name" value="Cholin Binding"/>
    <property type="match status" value="3"/>
</dbReference>
<organism evidence="5 6">
    <name type="scientific">Clostridium butyricum</name>
    <dbReference type="NCBI Taxonomy" id="1492"/>
    <lineage>
        <taxon>Bacteria</taxon>
        <taxon>Bacillati</taxon>
        <taxon>Bacillota</taxon>
        <taxon>Clostridia</taxon>
        <taxon>Eubacteriales</taxon>
        <taxon>Clostridiaceae</taxon>
        <taxon>Clostridium</taxon>
    </lineage>
</organism>
<evidence type="ECO:0000313" key="6">
    <source>
        <dbReference type="Proteomes" id="UP000238081"/>
    </source>
</evidence>
<evidence type="ECO:0000256" key="2">
    <source>
        <dbReference type="PROSITE-ProRule" id="PRU00591"/>
    </source>
</evidence>
<feature type="domain" description="Cadherin-like beta-sandwich-like" evidence="4">
    <location>
        <begin position="448"/>
        <end position="539"/>
    </location>
</feature>
<gene>
    <name evidence="5" type="ORF">AWN73_16930</name>
</gene>
<feature type="repeat" description="Cell wall-binding" evidence="2">
    <location>
        <begin position="649"/>
        <end position="668"/>
    </location>
</feature>
<keyword evidence="1" id="KW-0677">Repeat</keyword>
<dbReference type="PANTHER" id="PTHR14776">
    <property type="entry name" value="CADHERIN-LIKE AND PC-ESTERASE DOMAIN-CONTAINING PROTEIN 1"/>
    <property type="match status" value="1"/>
</dbReference>
<dbReference type="RefSeq" id="WP_043663848.1">
    <property type="nucleotide sequence ID" value="NZ_JSEG01000009.1"/>
</dbReference>
<reference evidence="5 6" key="1">
    <citation type="submission" date="2016-01" db="EMBL/GenBank/DDBJ databases">
        <title>Characterization of the Clostridium difficile lineages that are prevalent in Hong Kong and China.</title>
        <authorList>
            <person name="Kwok J.S.-L."/>
            <person name="Lam W.-Y."/>
            <person name="Ip M."/>
            <person name="Chan T.-F."/>
            <person name="Hawkey P.M."/>
            <person name="Tsui S.K.-W."/>
        </authorList>
    </citation>
    <scope>NUCLEOTIDE SEQUENCE [LARGE SCALE GENOMIC DNA]</scope>
    <source>
        <strain evidence="5 6">300064</strain>
    </source>
</reference>